<accession>A0A5N6U4I6</accession>
<organism evidence="2 3">
    <name type="scientific">Aspergillus avenaceus</name>
    <dbReference type="NCBI Taxonomy" id="36643"/>
    <lineage>
        <taxon>Eukaryota</taxon>
        <taxon>Fungi</taxon>
        <taxon>Dikarya</taxon>
        <taxon>Ascomycota</taxon>
        <taxon>Pezizomycotina</taxon>
        <taxon>Eurotiomycetes</taxon>
        <taxon>Eurotiomycetidae</taxon>
        <taxon>Eurotiales</taxon>
        <taxon>Aspergillaceae</taxon>
        <taxon>Aspergillus</taxon>
        <taxon>Aspergillus subgen. Circumdati</taxon>
    </lineage>
</organism>
<gene>
    <name evidence="2" type="ORF">BDV25DRAFT_150011</name>
</gene>
<protein>
    <submittedName>
        <fullName evidence="2">Uncharacterized protein</fullName>
    </submittedName>
</protein>
<name>A0A5N6U4I6_ASPAV</name>
<dbReference type="Proteomes" id="UP000325780">
    <property type="component" value="Unassembled WGS sequence"/>
</dbReference>
<feature type="chain" id="PRO_5024875636" evidence="1">
    <location>
        <begin position="19"/>
        <end position="85"/>
    </location>
</feature>
<keyword evidence="1" id="KW-0732">Signal</keyword>
<dbReference type="OrthoDB" id="4437549at2759"/>
<evidence type="ECO:0000313" key="3">
    <source>
        <dbReference type="Proteomes" id="UP000325780"/>
    </source>
</evidence>
<sequence>MKLAPLATILLSLSTVNAVYHQHTAMRTTSKQGAKSPALGTDQLTLGADESRCYRCSSPCSDAVCCHGRHPQCCSDGVYCYCCSD</sequence>
<evidence type="ECO:0000256" key="1">
    <source>
        <dbReference type="SAM" id="SignalP"/>
    </source>
</evidence>
<evidence type="ECO:0000313" key="2">
    <source>
        <dbReference type="EMBL" id="KAE8153141.1"/>
    </source>
</evidence>
<dbReference type="AlphaFoldDB" id="A0A5N6U4I6"/>
<feature type="signal peptide" evidence="1">
    <location>
        <begin position="1"/>
        <end position="18"/>
    </location>
</feature>
<dbReference type="EMBL" id="ML742043">
    <property type="protein sequence ID" value="KAE8153141.1"/>
    <property type="molecule type" value="Genomic_DNA"/>
</dbReference>
<proteinExistence type="predicted"/>
<keyword evidence="3" id="KW-1185">Reference proteome</keyword>
<reference evidence="2 3" key="1">
    <citation type="submission" date="2019-04" db="EMBL/GenBank/DDBJ databases">
        <title>Friends and foes A comparative genomics study of 23 Aspergillus species from section Flavi.</title>
        <authorList>
            <consortium name="DOE Joint Genome Institute"/>
            <person name="Kjaerbolling I."/>
            <person name="Vesth T."/>
            <person name="Frisvad J.C."/>
            <person name="Nybo J.L."/>
            <person name="Theobald S."/>
            <person name="Kildgaard S."/>
            <person name="Isbrandt T."/>
            <person name="Kuo A."/>
            <person name="Sato A."/>
            <person name="Lyhne E.K."/>
            <person name="Kogle M.E."/>
            <person name="Wiebenga A."/>
            <person name="Kun R.S."/>
            <person name="Lubbers R.J."/>
            <person name="Makela M.R."/>
            <person name="Barry K."/>
            <person name="Chovatia M."/>
            <person name="Clum A."/>
            <person name="Daum C."/>
            <person name="Haridas S."/>
            <person name="He G."/>
            <person name="LaButti K."/>
            <person name="Lipzen A."/>
            <person name="Mondo S."/>
            <person name="Riley R."/>
            <person name="Salamov A."/>
            <person name="Simmons B.A."/>
            <person name="Magnuson J.K."/>
            <person name="Henrissat B."/>
            <person name="Mortensen U.H."/>
            <person name="Larsen T.O."/>
            <person name="Devries R.P."/>
            <person name="Grigoriev I.V."/>
            <person name="Machida M."/>
            <person name="Baker S.E."/>
            <person name="Andersen M.R."/>
        </authorList>
    </citation>
    <scope>NUCLEOTIDE SEQUENCE [LARGE SCALE GENOMIC DNA]</scope>
    <source>
        <strain evidence="2 3">IBT 18842</strain>
    </source>
</reference>